<feature type="domain" description="VOC" evidence="1">
    <location>
        <begin position="12"/>
        <end position="152"/>
    </location>
</feature>
<dbReference type="PROSITE" id="PS51819">
    <property type="entry name" value="VOC"/>
    <property type="match status" value="1"/>
</dbReference>
<dbReference type="InterPro" id="IPR029068">
    <property type="entry name" value="Glyas_Bleomycin-R_OHBP_Dase"/>
</dbReference>
<organism evidence="2 3">
    <name type="scientific">Bradyrhizobium frederickii</name>
    <dbReference type="NCBI Taxonomy" id="2560054"/>
    <lineage>
        <taxon>Bacteria</taxon>
        <taxon>Pseudomonadati</taxon>
        <taxon>Pseudomonadota</taxon>
        <taxon>Alphaproteobacteria</taxon>
        <taxon>Hyphomicrobiales</taxon>
        <taxon>Nitrobacteraceae</taxon>
        <taxon>Bradyrhizobium</taxon>
    </lineage>
</organism>
<proteinExistence type="predicted"/>
<evidence type="ECO:0000259" key="1">
    <source>
        <dbReference type="PROSITE" id="PS51819"/>
    </source>
</evidence>
<dbReference type="Gene3D" id="3.10.180.10">
    <property type="entry name" value="2,3-Dihydroxybiphenyl 1,2-Dioxygenase, domain 1"/>
    <property type="match status" value="1"/>
</dbReference>
<dbReference type="SUPFAM" id="SSF54593">
    <property type="entry name" value="Glyoxalase/Bleomycin resistance protein/Dihydroxybiphenyl dioxygenase"/>
    <property type="match status" value="1"/>
</dbReference>
<comment type="caution">
    <text evidence="2">The sequence shown here is derived from an EMBL/GenBank/DDBJ whole genome shotgun (WGS) entry which is preliminary data.</text>
</comment>
<reference evidence="2 3" key="1">
    <citation type="submission" date="2019-03" db="EMBL/GenBank/DDBJ databases">
        <title>Bradyrhizobium strains diversity.</title>
        <authorList>
            <person name="Urquiaga M.C.O."/>
            <person name="Hungria M."/>
            <person name="Delamuta J.R.M."/>
            <person name="Klepa M.S."/>
        </authorList>
    </citation>
    <scope>NUCLEOTIDE SEQUENCE [LARGE SCALE GENOMIC DNA]</scope>
    <source>
        <strain evidence="2 3">CNPSo 3426</strain>
    </source>
</reference>
<name>A0A4Y9PMV6_9BRAD</name>
<evidence type="ECO:0000313" key="2">
    <source>
        <dbReference type="EMBL" id="TFV79705.1"/>
    </source>
</evidence>
<dbReference type="Pfam" id="PF13669">
    <property type="entry name" value="Glyoxalase_4"/>
    <property type="match status" value="1"/>
</dbReference>
<dbReference type="Proteomes" id="UP000297700">
    <property type="component" value="Unassembled WGS sequence"/>
</dbReference>
<accession>A0A4Y9PMV6</accession>
<dbReference type="EMBL" id="SPQS01000002">
    <property type="protein sequence ID" value="TFV79705.1"/>
    <property type="molecule type" value="Genomic_DNA"/>
</dbReference>
<sequence length="186" mass="20773">MKRLSFGQPVGGIVQAAYTVENIDAAMQHYVEALNIGPWFVSGPFVPAKGFYRGEPTDMSLTLAVAFTGHMMVELIEQHDTKPSVYQETIKVKGHGFHHWAICSKDFDSDVARYEAAGYPVVFSDISPRGVRIVYVDTRRDLPGMLEIIETTEALEGIYHGYFAAAQDWNGKDPIRRWSVKTGTSK</sequence>
<dbReference type="AlphaFoldDB" id="A0A4Y9PMV6"/>
<dbReference type="InterPro" id="IPR037523">
    <property type="entry name" value="VOC_core"/>
</dbReference>
<evidence type="ECO:0000313" key="3">
    <source>
        <dbReference type="Proteomes" id="UP000297700"/>
    </source>
</evidence>
<dbReference type="RefSeq" id="WP_135162170.1">
    <property type="nucleotide sequence ID" value="NZ_SPQS01000002.1"/>
</dbReference>
<protein>
    <submittedName>
        <fullName evidence="2">VOC family protein</fullName>
    </submittedName>
</protein>
<gene>
    <name evidence="2" type="ORF">E4K64_03385</name>
</gene>